<keyword evidence="4" id="KW-0812">Transmembrane</keyword>
<feature type="region of interest" description="Disordered" evidence="3">
    <location>
        <begin position="180"/>
        <end position="230"/>
    </location>
</feature>
<reference evidence="5" key="2">
    <citation type="submission" date="2024-01" db="EMBL/GenBank/DDBJ databases">
        <authorList>
            <person name="He J."/>
            <person name="Wang M."/>
            <person name="Zheng J."/>
            <person name="Liu Z."/>
        </authorList>
    </citation>
    <scope>NUCLEOTIDE SEQUENCE</scope>
    <source>
        <strain evidence="5">ZL_2023a</strain>
        <tissue evidence="5">Muscle</tissue>
    </source>
</reference>
<evidence type="ECO:0000313" key="5">
    <source>
        <dbReference type="EMBL" id="KAK8736201.1"/>
    </source>
</evidence>
<dbReference type="InterPro" id="IPR050216">
    <property type="entry name" value="LRR_domain-containing"/>
</dbReference>
<feature type="compositionally biased region" description="Basic residues" evidence="3">
    <location>
        <begin position="180"/>
        <end position="190"/>
    </location>
</feature>
<dbReference type="SMART" id="SM00369">
    <property type="entry name" value="LRR_TYP"/>
    <property type="match status" value="4"/>
</dbReference>
<dbReference type="PROSITE" id="PS51450">
    <property type="entry name" value="LRR"/>
    <property type="match status" value="1"/>
</dbReference>
<keyword evidence="6" id="KW-1185">Reference proteome</keyword>
<reference evidence="5 6" key="1">
    <citation type="journal article" date="2024" name="BMC Genomics">
        <title>Genome assembly of redclaw crayfish (Cherax quadricarinatus) provides insights into its immune adaptation and hypoxia tolerance.</title>
        <authorList>
            <person name="Liu Z."/>
            <person name="Zheng J."/>
            <person name="Li H."/>
            <person name="Fang K."/>
            <person name="Wang S."/>
            <person name="He J."/>
            <person name="Zhou D."/>
            <person name="Weng S."/>
            <person name="Chi M."/>
            <person name="Gu Z."/>
            <person name="He J."/>
            <person name="Li F."/>
            <person name="Wang M."/>
        </authorList>
    </citation>
    <scope>NUCLEOTIDE SEQUENCE [LARGE SCALE GENOMIC DNA]</scope>
    <source>
        <strain evidence="5">ZL_2023a</strain>
    </source>
</reference>
<dbReference type="SUPFAM" id="SSF52058">
    <property type="entry name" value="L domain-like"/>
    <property type="match status" value="1"/>
</dbReference>
<dbReference type="Gene3D" id="3.80.10.10">
    <property type="entry name" value="Ribonuclease Inhibitor"/>
    <property type="match status" value="1"/>
</dbReference>
<evidence type="ECO:0008006" key="7">
    <source>
        <dbReference type="Google" id="ProtNLM"/>
    </source>
</evidence>
<gene>
    <name evidence="5" type="ORF">OTU49_004866</name>
</gene>
<name>A0AAW0X946_CHEQU</name>
<dbReference type="InterPro" id="IPR003591">
    <property type="entry name" value="Leu-rich_rpt_typical-subtyp"/>
</dbReference>
<evidence type="ECO:0000256" key="4">
    <source>
        <dbReference type="SAM" id="Phobius"/>
    </source>
</evidence>
<feature type="compositionally biased region" description="Polar residues" evidence="3">
    <location>
        <begin position="201"/>
        <end position="215"/>
    </location>
</feature>
<evidence type="ECO:0000256" key="2">
    <source>
        <dbReference type="ARBA" id="ARBA00022737"/>
    </source>
</evidence>
<organism evidence="5 6">
    <name type="scientific">Cherax quadricarinatus</name>
    <name type="common">Australian red claw crayfish</name>
    <dbReference type="NCBI Taxonomy" id="27406"/>
    <lineage>
        <taxon>Eukaryota</taxon>
        <taxon>Metazoa</taxon>
        <taxon>Ecdysozoa</taxon>
        <taxon>Arthropoda</taxon>
        <taxon>Crustacea</taxon>
        <taxon>Multicrustacea</taxon>
        <taxon>Malacostraca</taxon>
        <taxon>Eumalacostraca</taxon>
        <taxon>Eucarida</taxon>
        <taxon>Decapoda</taxon>
        <taxon>Pleocyemata</taxon>
        <taxon>Astacidea</taxon>
        <taxon>Parastacoidea</taxon>
        <taxon>Parastacidae</taxon>
        <taxon>Cherax</taxon>
    </lineage>
</organism>
<dbReference type="InterPro" id="IPR032675">
    <property type="entry name" value="LRR_dom_sf"/>
</dbReference>
<keyword evidence="4" id="KW-0472">Membrane</keyword>
<keyword evidence="4" id="KW-1133">Transmembrane helix</keyword>
<comment type="caution">
    <text evidence="5">The sequence shown here is derived from an EMBL/GenBank/DDBJ whole genome shotgun (WGS) entry which is preliminary data.</text>
</comment>
<accession>A0AAW0X946</accession>
<dbReference type="PANTHER" id="PTHR48051">
    <property type="match status" value="1"/>
</dbReference>
<dbReference type="EMBL" id="JARKIK010000044">
    <property type="protein sequence ID" value="KAK8736201.1"/>
    <property type="molecule type" value="Genomic_DNA"/>
</dbReference>
<proteinExistence type="predicted"/>
<dbReference type="EMBL" id="JARKIK010000044">
    <property type="protein sequence ID" value="KAK8736202.1"/>
    <property type="molecule type" value="Genomic_DNA"/>
</dbReference>
<sequence length="457" mass="51677">MEKNTLRDKLDGNELDLSMMSLTEVPVKEIAALPRATKIDLSNNQLASLPPCFAQSLGNITHLELGSNKLQEIPANFFKLQNLKHLDLYNNQLTDLPLSFCQLRSLKWLDLKGNPLNPSLRKIAGDCLNQKECEAAARNIIAHLKKLQTQMETEKQEKLKKEKEKAEALARVEEEKLAKKRAEKKAAREKRKAEQRAQQESQKMAVNGSAGTEKQYNAVPKPAPPALKHKKTKSGRWSFLAWMNMLLFLCLLGLTGLGLYVYTDGNLTPDGIAAALPHIIENANILASLTIEAFYPENLARTGQAVLESVSDAWAILGELTRDISIHTQPVIKSVKEGWLWLTEVTLWIYNWIINNIDWESVLEAIKSAGIFMYEQWLVIYEELRRNEALMSIIARVRTYTAGVEEYFGVMWGFILERIWFIVEYIQEEGPVKFAAVKEQATAALDSAKQSIEGLVR</sequence>
<dbReference type="AlphaFoldDB" id="A0AAW0X946"/>
<evidence type="ECO:0000256" key="3">
    <source>
        <dbReference type="SAM" id="MobiDB-lite"/>
    </source>
</evidence>
<dbReference type="InterPro" id="IPR001611">
    <property type="entry name" value="Leu-rich_rpt"/>
</dbReference>
<evidence type="ECO:0000313" key="6">
    <source>
        <dbReference type="Proteomes" id="UP001445076"/>
    </source>
</evidence>
<protein>
    <recommendedName>
        <fullName evidence="7">Leucine-rich repeat-containing protein 59</fullName>
    </recommendedName>
</protein>
<evidence type="ECO:0000256" key="1">
    <source>
        <dbReference type="ARBA" id="ARBA00022614"/>
    </source>
</evidence>
<feature type="transmembrane region" description="Helical" evidence="4">
    <location>
        <begin position="239"/>
        <end position="262"/>
    </location>
</feature>
<keyword evidence="2" id="KW-0677">Repeat</keyword>
<keyword evidence="1" id="KW-0433">Leucine-rich repeat</keyword>
<dbReference type="Pfam" id="PF13855">
    <property type="entry name" value="LRR_8"/>
    <property type="match status" value="1"/>
</dbReference>
<dbReference type="GO" id="GO:0005737">
    <property type="term" value="C:cytoplasm"/>
    <property type="evidence" value="ECO:0007669"/>
    <property type="project" value="TreeGrafter"/>
</dbReference>
<dbReference type="PANTHER" id="PTHR48051:SF42">
    <property type="entry name" value="LEUCINE-RICH REPEAT-CONTAINING PROTEIN 18-LIKE"/>
    <property type="match status" value="1"/>
</dbReference>
<dbReference type="Proteomes" id="UP001445076">
    <property type="component" value="Unassembled WGS sequence"/>
</dbReference>